<dbReference type="Pfam" id="PF01740">
    <property type="entry name" value="STAS"/>
    <property type="match status" value="1"/>
</dbReference>
<evidence type="ECO:0000313" key="4">
    <source>
        <dbReference type="Proteomes" id="UP000315349"/>
    </source>
</evidence>
<reference evidence="3 4" key="1">
    <citation type="submission" date="2019-02" db="EMBL/GenBank/DDBJ databases">
        <title>Deep-cultivation of Planctomycetes and their phenomic and genomic characterization uncovers novel biology.</title>
        <authorList>
            <person name="Wiegand S."/>
            <person name="Jogler M."/>
            <person name="Boedeker C."/>
            <person name="Pinto D."/>
            <person name="Vollmers J."/>
            <person name="Rivas-Marin E."/>
            <person name="Kohn T."/>
            <person name="Peeters S.H."/>
            <person name="Heuer A."/>
            <person name="Rast P."/>
            <person name="Oberbeckmann S."/>
            <person name="Bunk B."/>
            <person name="Jeske O."/>
            <person name="Meyerdierks A."/>
            <person name="Storesund J.E."/>
            <person name="Kallscheuer N."/>
            <person name="Luecker S."/>
            <person name="Lage O.M."/>
            <person name="Pohl T."/>
            <person name="Merkel B.J."/>
            <person name="Hornburger P."/>
            <person name="Mueller R.-W."/>
            <person name="Bruemmer F."/>
            <person name="Labrenz M."/>
            <person name="Spormann A.M."/>
            <person name="Op den Camp H."/>
            <person name="Overmann J."/>
            <person name="Amann R."/>
            <person name="Jetten M.S.M."/>
            <person name="Mascher T."/>
            <person name="Medema M.H."/>
            <person name="Devos D.P."/>
            <person name="Kaster A.-K."/>
            <person name="Ovreas L."/>
            <person name="Rohde M."/>
            <person name="Galperin M.Y."/>
            <person name="Jogler C."/>
        </authorList>
    </citation>
    <scope>NUCLEOTIDE SEQUENCE [LARGE SCALE GENOMIC DNA]</scope>
    <source>
        <strain evidence="3 4">Spb1</strain>
    </source>
</reference>
<dbReference type="EMBL" id="CP036299">
    <property type="protein sequence ID" value="QDV30160.1"/>
    <property type="molecule type" value="Genomic_DNA"/>
</dbReference>
<evidence type="ECO:0000259" key="2">
    <source>
        <dbReference type="PROSITE" id="PS50801"/>
    </source>
</evidence>
<organism evidence="3 4">
    <name type="scientific">Planctopirus ephydatiae</name>
    <dbReference type="NCBI Taxonomy" id="2528019"/>
    <lineage>
        <taxon>Bacteria</taxon>
        <taxon>Pseudomonadati</taxon>
        <taxon>Planctomycetota</taxon>
        <taxon>Planctomycetia</taxon>
        <taxon>Planctomycetales</taxon>
        <taxon>Planctomycetaceae</taxon>
        <taxon>Planctopirus</taxon>
    </lineage>
</organism>
<dbReference type="InterPro" id="IPR002645">
    <property type="entry name" value="STAS_dom"/>
</dbReference>
<dbReference type="Proteomes" id="UP000315349">
    <property type="component" value="Chromosome"/>
</dbReference>
<dbReference type="Gene3D" id="3.30.750.24">
    <property type="entry name" value="STAS domain"/>
    <property type="match status" value="1"/>
</dbReference>
<proteinExistence type="predicted"/>
<dbReference type="RefSeq" id="WP_145299080.1">
    <property type="nucleotide sequence ID" value="NZ_CP036299.1"/>
</dbReference>
<dbReference type="AlphaFoldDB" id="A0A518GNF9"/>
<dbReference type="SUPFAM" id="SSF52091">
    <property type="entry name" value="SpoIIaa-like"/>
    <property type="match status" value="1"/>
</dbReference>
<accession>A0A518GNF9</accession>
<dbReference type="PROSITE" id="PS50801">
    <property type="entry name" value="STAS"/>
    <property type="match status" value="1"/>
</dbReference>
<dbReference type="CDD" id="cd07043">
    <property type="entry name" value="STAS_anti-anti-sigma_factors"/>
    <property type="match status" value="1"/>
</dbReference>
<keyword evidence="4" id="KW-1185">Reference proteome</keyword>
<dbReference type="OrthoDB" id="213402at2"/>
<evidence type="ECO:0000313" key="3">
    <source>
        <dbReference type="EMBL" id="QDV30160.1"/>
    </source>
</evidence>
<dbReference type="InterPro" id="IPR036513">
    <property type="entry name" value="STAS_dom_sf"/>
</dbReference>
<name>A0A518GNF9_9PLAN</name>
<sequence>MADTADLPGDSHSEKASDASPNTGSIFDDGDTACPQSKPRQKPAVRNDVLQVYQTGALTVVGFGGQDVPDEFCIASYREQLRKLLEDNTCSVLAFDCSGVKLMPSGMLGLLTTLRKQVDRIELYNPSDDIQQSLRLTNLLPMFEVKSITVAS</sequence>
<dbReference type="KEGG" id="peh:Spb1_20880"/>
<feature type="domain" description="STAS" evidence="2">
    <location>
        <begin position="77"/>
        <end position="152"/>
    </location>
</feature>
<gene>
    <name evidence="3" type="ORF">Spb1_20880</name>
</gene>
<feature type="region of interest" description="Disordered" evidence="1">
    <location>
        <begin position="1"/>
        <end position="43"/>
    </location>
</feature>
<evidence type="ECO:0000256" key="1">
    <source>
        <dbReference type="SAM" id="MobiDB-lite"/>
    </source>
</evidence>
<protein>
    <recommendedName>
        <fullName evidence="2">STAS domain-containing protein</fullName>
    </recommendedName>
</protein>